<dbReference type="STRING" id="37003.ENSKMAP00000003674"/>
<feature type="compositionally biased region" description="Low complexity" evidence="14">
    <location>
        <begin position="116"/>
        <end position="128"/>
    </location>
</feature>
<feature type="compositionally biased region" description="Low complexity" evidence="14">
    <location>
        <begin position="863"/>
        <end position="876"/>
    </location>
</feature>
<feature type="region of interest" description="Disordered" evidence="14">
    <location>
        <begin position="909"/>
        <end position="955"/>
    </location>
</feature>
<dbReference type="GO" id="GO:0042981">
    <property type="term" value="P:regulation of apoptotic process"/>
    <property type="evidence" value="ECO:0007669"/>
    <property type="project" value="TreeGrafter"/>
</dbReference>
<dbReference type="GO" id="GO:0005085">
    <property type="term" value="F:guanyl-nucleotide exchange factor activity"/>
    <property type="evidence" value="ECO:0007669"/>
    <property type="project" value="UniProtKB-KW"/>
</dbReference>
<dbReference type="Pfam" id="PF25328">
    <property type="entry name" value="PH_MADD"/>
    <property type="match status" value="1"/>
</dbReference>
<feature type="region of interest" description="Disordered" evidence="14">
    <location>
        <begin position="780"/>
        <end position="876"/>
    </location>
</feature>
<dbReference type="InterPro" id="IPR056574">
    <property type="entry name" value="Death_MADD"/>
</dbReference>
<proteinExistence type="inferred from homology"/>
<dbReference type="PANTHER" id="PTHR13008">
    <property type="entry name" value="MAP-KINASE ACTIVATING DEATH DOMAIN PROTEIN MADD /DENN/AEX-3 C.ELEGANS"/>
    <property type="match status" value="1"/>
</dbReference>
<dbReference type="FunFam" id="3.40.50.11500:FF:000002">
    <property type="entry name" value="MAP kinase-activating death domain protein-like Protein"/>
    <property type="match status" value="1"/>
</dbReference>
<dbReference type="OMA" id="TKILCLW"/>
<evidence type="ECO:0000256" key="3">
    <source>
        <dbReference type="ARBA" id="ARBA00005978"/>
    </source>
</evidence>
<dbReference type="GO" id="GO:0005829">
    <property type="term" value="C:cytosol"/>
    <property type="evidence" value="ECO:0007669"/>
    <property type="project" value="TreeGrafter"/>
</dbReference>
<dbReference type="InterPro" id="IPR005112">
    <property type="entry name" value="dDENN_dom"/>
</dbReference>
<dbReference type="GeneTree" id="ENSGT00940000156718"/>
<evidence type="ECO:0000256" key="4">
    <source>
        <dbReference type="ARBA" id="ARBA00017868"/>
    </source>
</evidence>
<dbReference type="Gene3D" id="3.30.450.200">
    <property type="match status" value="1"/>
</dbReference>
<dbReference type="Pfam" id="PF03456">
    <property type="entry name" value="uDENN"/>
    <property type="match status" value="1"/>
</dbReference>
<dbReference type="InterPro" id="IPR005113">
    <property type="entry name" value="uDENN_dom"/>
</dbReference>
<comment type="similarity">
    <text evidence="3">Belongs to the MADD family.</text>
</comment>
<dbReference type="InterPro" id="IPR037516">
    <property type="entry name" value="Tripartite_DENN"/>
</dbReference>
<dbReference type="Ensembl" id="ENSKMAT00000003745.1">
    <property type="protein sequence ID" value="ENSKMAP00000003674.1"/>
    <property type="gene ID" value="ENSKMAG00000002728.1"/>
</dbReference>
<keyword evidence="7" id="KW-0344">Guanine-nucleotide releasing factor</keyword>
<dbReference type="InterPro" id="IPR057469">
    <property type="entry name" value="PH_MADD"/>
</dbReference>
<dbReference type="Pfam" id="PF23629">
    <property type="entry name" value="Death_MADD"/>
    <property type="match status" value="1"/>
</dbReference>
<dbReference type="SMART" id="SM00799">
    <property type="entry name" value="DENN"/>
    <property type="match status" value="1"/>
</dbReference>
<dbReference type="PROSITE" id="PS50211">
    <property type="entry name" value="DENN"/>
    <property type="match status" value="1"/>
</dbReference>
<comment type="function">
    <text evidence="10">Guanyl-nucleotide exchange factor that regulates small GTPases of the Rab family. Converts GDP-bound inactive form of RAB27A and RAB27B to the GTP-bound active forms. Converts GDP-bound inactive form of RAB3A, RAB3C and RAB3D to the GTP-bound active forms, GTPases involved in synaptic vesicle exocytosis and vesicle secretion. Plays a role in synaptic vesicle formation and in vesicle trafficking at the neuromuscular junction. Involved in up-regulating a post-docking step of synaptic exocytosis in central synapses. Probably by binding to the motor proteins KIF1B and KIF1A, mediates motor-dependent transport of GTP-RAB3A-positive vesicles to the presynaptic nerve terminals. Plays a role in TNFA-mediated activation of the MAPK pathway, including ERK1/2. May link TNFRSF1A with MAP kinase activation. May be involved in the regulation of TNFA-induced apoptosis.</text>
</comment>
<organism evidence="16 17">
    <name type="scientific">Kryptolebias marmoratus</name>
    <name type="common">Mangrove killifish</name>
    <name type="synonym">Rivulus marmoratus</name>
    <dbReference type="NCBI Taxonomy" id="37003"/>
    <lineage>
        <taxon>Eukaryota</taxon>
        <taxon>Metazoa</taxon>
        <taxon>Chordata</taxon>
        <taxon>Craniata</taxon>
        <taxon>Vertebrata</taxon>
        <taxon>Euteleostomi</taxon>
        <taxon>Actinopterygii</taxon>
        <taxon>Neopterygii</taxon>
        <taxon>Teleostei</taxon>
        <taxon>Neoteleostei</taxon>
        <taxon>Acanthomorphata</taxon>
        <taxon>Ovalentaria</taxon>
        <taxon>Atherinomorphae</taxon>
        <taxon>Cyprinodontiformes</taxon>
        <taxon>Rivulidae</taxon>
        <taxon>Kryptolebias</taxon>
    </lineage>
</organism>
<evidence type="ECO:0000256" key="11">
    <source>
        <dbReference type="ARBA" id="ARBA00064743"/>
    </source>
</evidence>
<dbReference type="GO" id="GO:0032483">
    <property type="term" value="P:regulation of Rab protein signal transduction"/>
    <property type="evidence" value="ECO:0007669"/>
    <property type="project" value="TreeGrafter"/>
</dbReference>
<feature type="compositionally biased region" description="Basic and acidic residues" evidence="14">
    <location>
        <begin position="1071"/>
        <end position="1081"/>
    </location>
</feature>
<feature type="compositionally biased region" description="Low complexity" evidence="14">
    <location>
        <begin position="736"/>
        <end position="748"/>
    </location>
</feature>
<keyword evidence="8" id="KW-0053">Apoptosis</keyword>
<keyword evidence="6" id="KW-0963">Cytoplasm</keyword>
<protein>
    <recommendedName>
        <fullName evidence="4">MAP kinase-activating death domain protein</fullName>
    </recommendedName>
    <alternativeName>
        <fullName evidence="12">Rab3 GDP/GTP exchange factor</fullName>
    </alternativeName>
    <alternativeName>
        <fullName evidence="13">Rab3 GDP/GTP exchange protein</fullName>
    </alternativeName>
</protein>
<comment type="subcellular location">
    <subcellularLocation>
        <location evidence="1">Cell membrane</location>
    </subcellularLocation>
    <subcellularLocation>
        <location evidence="2">Cytoplasm</location>
    </subcellularLocation>
</comment>
<dbReference type="SMART" id="SM00800">
    <property type="entry name" value="uDENN"/>
    <property type="match status" value="1"/>
</dbReference>
<keyword evidence="17" id="KW-1185">Reference proteome</keyword>
<dbReference type="Pfam" id="PF02141">
    <property type="entry name" value="DENN"/>
    <property type="match status" value="1"/>
</dbReference>
<evidence type="ECO:0000313" key="16">
    <source>
        <dbReference type="Ensembl" id="ENSKMAP00000003674.1"/>
    </source>
</evidence>
<feature type="region of interest" description="Disordered" evidence="14">
    <location>
        <begin position="714"/>
        <end position="748"/>
    </location>
</feature>
<feature type="compositionally biased region" description="Low complexity" evidence="14">
    <location>
        <begin position="651"/>
        <end position="668"/>
    </location>
</feature>
<dbReference type="Proteomes" id="UP000264800">
    <property type="component" value="Unplaced"/>
</dbReference>
<feature type="domain" description="UDENN" evidence="15">
    <location>
        <begin position="14"/>
        <end position="596"/>
    </location>
</feature>
<evidence type="ECO:0000256" key="10">
    <source>
        <dbReference type="ARBA" id="ARBA00060181"/>
    </source>
</evidence>
<evidence type="ECO:0000256" key="1">
    <source>
        <dbReference type="ARBA" id="ARBA00004236"/>
    </source>
</evidence>
<feature type="compositionally biased region" description="Polar residues" evidence="14">
    <location>
        <begin position="1082"/>
        <end position="1111"/>
    </location>
</feature>
<feature type="compositionally biased region" description="Acidic residues" evidence="14">
    <location>
        <begin position="816"/>
        <end position="826"/>
    </location>
</feature>
<evidence type="ECO:0000256" key="12">
    <source>
        <dbReference type="ARBA" id="ARBA00079552"/>
    </source>
</evidence>
<reference evidence="16" key="1">
    <citation type="submission" date="2025-08" db="UniProtKB">
        <authorList>
            <consortium name="Ensembl"/>
        </authorList>
    </citation>
    <scope>IDENTIFICATION</scope>
</reference>
<dbReference type="InterPro" id="IPR043153">
    <property type="entry name" value="DENN_C"/>
</dbReference>
<dbReference type="SMART" id="SM00801">
    <property type="entry name" value="dDENN"/>
    <property type="match status" value="1"/>
</dbReference>
<feature type="region of interest" description="Disordered" evidence="14">
    <location>
        <begin position="108"/>
        <end position="183"/>
    </location>
</feature>
<reference evidence="16" key="2">
    <citation type="submission" date="2025-09" db="UniProtKB">
        <authorList>
            <consortium name="Ensembl"/>
        </authorList>
    </citation>
    <scope>IDENTIFICATION</scope>
</reference>
<feature type="region of interest" description="Disordered" evidence="14">
    <location>
        <begin position="1069"/>
        <end position="1117"/>
    </location>
</feature>
<feature type="compositionally biased region" description="Polar residues" evidence="14">
    <location>
        <begin position="827"/>
        <end position="839"/>
    </location>
</feature>
<evidence type="ECO:0000256" key="6">
    <source>
        <dbReference type="ARBA" id="ARBA00022490"/>
    </source>
</evidence>
<dbReference type="Gene3D" id="3.40.50.11500">
    <property type="match status" value="1"/>
</dbReference>
<evidence type="ECO:0000256" key="8">
    <source>
        <dbReference type="ARBA" id="ARBA00022703"/>
    </source>
</evidence>
<feature type="compositionally biased region" description="Polar residues" evidence="14">
    <location>
        <begin position="163"/>
        <end position="183"/>
    </location>
</feature>
<keyword evidence="9" id="KW-0472">Membrane</keyword>
<keyword evidence="5" id="KW-1003">Cell membrane</keyword>
<dbReference type="InterPro" id="IPR001194">
    <property type="entry name" value="cDENN_dom"/>
</dbReference>
<accession>A0A3Q2ZZ47</accession>
<feature type="compositionally biased region" description="Acidic residues" evidence="14">
    <location>
        <begin position="640"/>
        <end position="649"/>
    </location>
</feature>
<dbReference type="PANTHER" id="PTHR13008:SF7">
    <property type="entry name" value="MAP KINASE-ACTIVATING DEATH DOMAIN PROTEIN"/>
    <property type="match status" value="1"/>
</dbReference>
<evidence type="ECO:0000256" key="13">
    <source>
        <dbReference type="ARBA" id="ARBA00081633"/>
    </source>
</evidence>
<evidence type="ECO:0000256" key="5">
    <source>
        <dbReference type="ARBA" id="ARBA00022475"/>
    </source>
</evidence>
<dbReference type="GO" id="GO:0005886">
    <property type="term" value="C:plasma membrane"/>
    <property type="evidence" value="ECO:0007669"/>
    <property type="project" value="UniProtKB-SubCell"/>
</dbReference>
<evidence type="ECO:0000313" key="17">
    <source>
        <dbReference type="Proteomes" id="UP000264800"/>
    </source>
</evidence>
<feature type="region of interest" description="Disordered" evidence="14">
    <location>
        <begin position="638"/>
        <end position="668"/>
    </location>
</feature>
<dbReference type="GO" id="GO:0006915">
    <property type="term" value="P:apoptotic process"/>
    <property type="evidence" value="ECO:0007669"/>
    <property type="project" value="UniProtKB-KW"/>
</dbReference>
<comment type="subunit">
    <text evidence="11">Interacts (via death domain) with TNFRSF1A (via death domain). Interacts with PIDD1. Interacts with YWHAZ. Interacts (via death domain) with KIF1B; links the motor KIF1B to Rab3-carrying vesicles in anterograde synaptic vesicle transport. Interacts with KIF1A. Interacts (via uDENN domain) with RAB3A, RAB3B, RAB3C and RAB3D; the GTP-bound form of the Rab proteins is preferred for interaction.</text>
</comment>
<evidence type="ECO:0000259" key="15">
    <source>
        <dbReference type="PROSITE" id="PS50211"/>
    </source>
</evidence>
<evidence type="ECO:0000256" key="2">
    <source>
        <dbReference type="ARBA" id="ARBA00004496"/>
    </source>
</evidence>
<evidence type="ECO:0000256" key="7">
    <source>
        <dbReference type="ARBA" id="ARBA00022658"/>
    </source>
</evidence>
<dbReference type="InterPro" id="IPR039980">
    <property type="entry name" value="MADD"/>
</dbReference>
<name>A0A3Q2ZZ47_KRYMA</name>
<evidence type="ECO:0000256" key="9">
    <source>
        <dbReference type="ARBA" id="ARBA00023136"/>
    </source>
</evidence>
<evidence type="ECO:0000256" key="14">
    <source>
        <dbReference type="SAM" id="MobiDB-lite"/>
    </source>
</evidence>
<sequence length="1442" mass="160234">KMEKKKMCPRLLDYLVVVGARQPSSDSVAQTPQLLRRYPLEDHQDFPLPPDVVFFCQPEGCLSIRQRRVSLRDDSSFVFTLTDKDSGITRYGICVNFYRSFQRGHHRARGDRSSHAETAQAAETANEASDGSGGGEATALSAPNNCESALPPASEDEGGQPGGEQTSGKSPQQRRSSAKVSARNRNSTLTSLCILSHYPFFTTFRECLYILKRLVDCCSQRLTQRAGLSRATQRDTMWRVFTGALSVEEKGSQLLADLREIESWVYRLLRSPVPVAGQRRVDVEVLPHELKRSLTFALPDNSRFSLVDFPLHLPLELLGVDACLQVLSCVLLEHKVILQSRDYNALSMSVMAFVAMIYPLEYMFPVIPLLPTCMASAEQLLLAPTPYMIGVPASFFLYKSDFKMPDDVWLVDLDSSKVIAPTNAEILPPLPEPEAGELKKHLKQCLVRLTVITQKQIFSSENKALASMSLNTQPILNLEKFQEGQEMPLLPPGRDKASPSSTEFNPLIYGNDVDSVDVATRVAMVRFFNSPNVLQGFQMHTRTLRLFPRPVVAFQSTSFLASRPRRSGFADKLSHTQAVEFFGEWALNPTNLAFQRIHNNVYDPSLIGDKPKWYAHQLQPVVYRVYDGSSQLVEAMAGPLEDEGNESDPTDSGSDSEGYDDSSSSYSSLGDLVSEMIQGDIQGDTPSLDPPTHAALGDASEVEFQDFQDLREGQSVEGPTIGDGPVEPSDGQPLRSSSSTTASSSPSTIIQGVNHVCADSTPEIEASASAALQNPVPGLGLSQPFLRPPDTGLVESSNKKQEYDNPYFEPQYGFPSEDDPDAEEQVETYTPRFNQNLNGNKCRPLRPSSLRLPGESDGEGDSRNSSPNSTISNSSNDGFGGLMSFASNLYKNHGTSFSLSNLALPNKAAREKSTPFPSLKGTRAPRALVDQKSSVIKHSPTVKRESPSPQGRVNNTSENQQFLKEVVQSVLDGQGVGWLNMKKVRRLLENEQLRVFVLSKLNRAVQSEEDARQEIIRDVEVNRKVYKGMLDILKCTVSSLEHSYTNAGLGGMASVFSLLEIARTHYQTKGVSRELNTHDTESVTSSEPPILTRSTSQDSEASTVISNSSGETLGADSDLSSAAGDCLGGRAAPHLTQSRGTLSDSEIETNPATSSVFVKQVPAVVKGPPAQPMEDISMRIYLFEGLLGKERSTLWDQLQFWEDAYLDAVMLEREGMGMDQGPQEMIERYLSLGEHDRKRLEDDEDRLLATLLHNMIAYMLMIKVNKNDIRKKVRRLMGKSHIGLTYSQEINEILDKLPHMVNSHRTVTSRNRHLLFMPVCDDCIVLRSNIGTVYERWWYEKLINMTYCPKTKVLCLWRRNGQETQLNKFYTKKCRELYYCVKDSMERAAARQQSIKPGPELGGEFPVQDMKSGEGGLLQVTLEGINLKFMHSQVRGPYHSRL</sequence>